<reference evidence="2 3" key="1">
    <citation type="journal article" date="2007" name="Nature">
        <title>Evolution of genes and genomes on the Drosophila phylogeny.</title>
        <authorList>
            <consortium name="Drosophila 12 Genomes Consortium"/>
            <person name="Clark A.G."/>
            <person name="Eisen M.B."/>
            <person name="Smith D.R."/>
            <person name="Bergman C.M."/>
            <person name="Oliver B."/>
            <person name="Markow T.A."/>
            <person name="Kaufman T.C."/>
            <person name="Kellis M."/>
            <person name="Gelbart W."/>
            <person name="Iyer V.N."/>
            <person name="Pollard D.A."/>
            <person name="Sackton T.B."/>
            <person name="Larracuente A.M."/>
            <person name="Singh N.D."/>
            <person name="Abad J.P."/>
            <person name="Abt D.N."/>
            <person name="Adryan B."/>
            <person name="Aguade M."/>
            <person name="Akashi H."/>
            <person name="Anderson W.W."/>
            <person name="Aquadro C.F."/>
            <person name="Ardell D.H."/>
            <person name="Arguello R."/>
            <person name="Artieri C.G."/>
            <person name="Barbash D.A."/>
            <person name="Barker D."/>
            <person name="Barsanti P."/>
            <person name="Batterham P."/>
            <person name="Batzoglou S."/>
            <person name="Begun D."/>
            <person name="Bhutkar A."/>
            <person name="Blanco E."/>
            <person name="Bosak S.A."/>
            <person name="Bradley R.K."/>
            <person name="Brand A.D."/>
            <person name="Brent M.R."/>
            <person name="Brooks A.N."/>
            <person name="Brown R.H."/>
            <person name="Butlin R.K."/>
            <person name="Caggese C."/>
            <person name="Calvi B.R."/>
            <person name="Bernardo de Carvalho A."/>
            <person name="Caspi A."/>
            <person name="Castrezana S."/>
            <person name="Celniker S.E."/>
            <person name="Chang J.L."/>
            <person name="Chapple C."/>
            <person name="Chatterji S."/>
            <person name="Chinwalla A."/>
            <person name="Civetta A."/>
            <person name="Clifton S.W."/>
            <person name="Comeron J.M."/>
            <person name="Costello J.C."/>
            <person name="Coyne J.A."/>
            <person name="Daub J."/>
            <person name="David R.G."/>
            <person name="Delcher A.L."/>
            <person name="Delehaunty K."/>
            <person name="Do C.B."/>
            <person name="Ebling H."/>
            <person name="Edwards K."/>
            <person name="Eickbush T."/>
            <person name="Evans J.D."/>
            <person name="Filipski A."/>
            <person name="Findeiss S."/>
            <person name="Freyhult E."/>
            <person name="Fulton L."/>
            <person name="Fulton R."/>
            <person name="Garcia A.C."/>
            <person name="Gardiner A."/>
            <person name="Garfield D.A."/>
            <person name="Garvin B.E."/>
            <person name="Gibson G."/>
            <person name="Gilbert D."/>
            <person name="Gnerre S."/>
            <person name="Godfrey J."/>
            <person name="Good R."/>
            <person name="Gotea V."/>
            <person name="Gravely B."/>
            <person name="Greenberg A.J."/>
            <person name="Griffiths-Jones S."/>
            <person name="Gross S."/>
            <person name="Guigo R."/>
            <person name="Gustafson E.A."/>
            <person name="Haerty W."/>
            <person name="Hahn M.W."/>
            <person name="Halligan D.L."/>
            <person name="Halpern A.L."/>
            <person name="Halter G.M."/>
            <person name="Han M.V."/>
            <person name="Heger A."/>
            <person name="Hillier L."/>
            <person name="Hinrichs A.S."/>
            <person name="Holmes I."/>
            <person name="Hoskins R.A."/>
            <person name="Hubisz M.J."/>
            <person name="Hultmark D."/>
            <person name="Huntley M.A."/>
            <person name="Jaffe D.B."/>
            <person name="Jagadeeshan S."/>
            <person name="Jeck W.R."/>
            <person name="Johnson J."/>
            <person name="Jones C.D."/>
            <person name="Jordan W.C."/>
            <person name="Karpen G.H."/>
            <person name="Kataoka E."/>
            <person name="Keightley P.D."/>
            <person name="Kheradpour P."/>
            <person name="Kirkness E.F."/>
            <person name="Koerich L.B."/>
            <person name="Kristiansen K."/>
            <person name="Kudrna D."/>
            <person name="Kulathinal R.J."/>
            <person name="Kumar S."/>
            <person name="Kwok R."/>
            <person name="Lander E."/>
            <person name="Langley C.H."/>
            <person name="Lapoint R."/>
            <person name="Lazzaro B.P."/>
            <person name="Lee S.J."/>
            <person name="Levesque L."/>
            <person name="Li R."/>
            <person name="Lin C.F."/>
            <person name="Lin M.F."/>
            <person name="Lindblad-Toh K."/>
            <person name="Llopart A."/>
            <person name="Long M."/>
            <person name="Low L."/>
            <person name="Lozovsky E."/>
            <person name="Lu J."/>
            <person name="Luo M."/>
            <person name="Machado C.A."/>
            <person name="Makalowski W."/>
            <person name="Marzo M."/>
            <person name="Matsuda M."/>
            <person name="Matzkin L."/>
            <person name="McAllister B."/>
            <person name="McBride C.S."/>
            <person name="McKernan B."/>
            <person name="McKernan K."/>
            <person name="Mendez-Lago M."/>
            <person name="Minx P."/>
            <person name="Mollenhauer M.U."/>
            <person name="Montooth K."/>
            <person name="Mount S.M."/>
            <person name="Mu X."/>
            <person name="Myers E."/>
            <person name="Negre B."/>
            <person name="Newfeld S."/>
            <person name="Nielsen R."/>
            <person name="Noor M.A."/>
            <person name="O'Grady P."/>
            <person name="Pachter L."/>
            <person name="Papaceit M."/>
            <person name="Parisi M.J."/>
            <person name="Parisi M."/>
            <person name="Parts L."/>
            <person name="Pedersen J.S."/>
            <person name="Pesole G."/>
            <person name="Phillippy A.M."/>
            <person name="Ponting C.P."/>
            <person name="Pop M."/>
            <person name="Porcelli D."/>
            <person name="Powell J.R."/>
            <person name="Prohaska S."/>
            <person name="Pruitt K."/>
            <person name="Puig M."/>
            <person name="Quesneville H."/>
            <person name="Ram K.R."/>
            <person name="Rand D."/>
            <person name="Rasmussen M.D."/>
            <person name="Reed L.K."/>
            <person name="Reenan R."/>
            <person name="Reily A."/>
            <person name="Remington K.A."/>
            <person name="Rieger T.T."/>
            <person name="Ritchie M.G."/>
            <person name="Robin C."/>
            <person name="Rogers Y.H."/>
            <person name="Rohde C."/>
            <person name="Rozas J."/>
            <person name="Rubenfield M.J."/>
            <person name="Ruiz A."/>
            <person name="Russo S."/>
            <person name="Salzberg S.L."/>
            <person name="Sanchez-Gracia A."/>
            <person name="Saranga D.J."/>
            <person name="Sato H."/>
            <person name="Schaeffer S.W."/>
            <person name="Schatz M.C."/>
            <person name="Schlenke T."/>
            <person name="Schwartz R."/>
            <person name="Segarra C."/>
            <person name="Singh R.S."/>
            <person name="Sirot L."/>
            <person name="Sirota M."/>
            <person name="Sisneros N.B."/>
            <person name="Smith C.D."/>
            <person name="Smith T.F."/>
            <person name="Spieth J."/>
            <person name="Stage D.E."/>
            <person name="Stark A."/>
            <person name="Stephan W."/>
            <person name="Strausberg R.L."/>
            <person name="Strempel S."/>
            <person name="Sturgill D."/>
            <person name="Sutton G."/>
            <person name="Sutton G.G."/>
            <person name="Tao W."/>
            <person name="Teichmann S."/>
            <person name="Tobari Y.N."/>
            <person name="Tomimura Y."/>
            <person name="Tsolas J.M."/>
            <person name="Valente V.L."/>
            <person name="Venter E."/>
            <person name="Venter J.C."/>
            <person name="Vicario S."/>
            <person name="Vieira F.G."/>
            <person name="Vilella A.J."/>
            <person name="Villasante A."/>
            <person name="Walenz B."/>
            <person name="Wang J."/>
            <person name="Wasserman M."/>
            <person name="Watts T."/>
            <person name="Wilson D."/>
            <person name="Wilson R.K."/>
            <person name="Wing R.A."/>
            <person name="Wolfner M.F."/>
            <person name="Wong A."/>
            <person name="Wong G.K."/>
            <person name="Wu C.I."/>
            <person name="Wu G."/>
            <person name="Yamamoto D."/>
            <person name="Yang H.P."/>
            <person name="Yang S.P."/>
            <person name="Yorke J.A."/>
            <person name="Yoshida K."/>
            <person name="Zdobnov E."/>
            <person name="Zhang P."/>
            <person name="Zhang Y."/>
            <person name="Zimin A.V."/>
            <person name="Baldwin J."/>
            <person name="Abdouelleil A."/>
            <person name="Abdulkadir J."/>
            <person name="Abebe A."/>
            <person name="Abera B."/>
            <person name="Abreu J."/>
            <person name="Acer S.C."/>
            <person name="Aftuck L."/>
            <person name="Alexander A."/>
            <person name="An P."/>
            <person name="Anderson E."/>
            <person name="Anderson S."/>
            <person name="Arachi H."/>
            <person name="Azer M."/>
            <person name="Bachantsang P."/>
            <person name="Barry A."/>
            <person name="Bayul T."/>
            <person name="Berlin A."/>
            <person name="Bessette D."/>
            <person name="Bloom T."/>
            <person name="Blye J."/>
            <person name="Boguslavskiy L."/>
            <person name="Bonnet C."/>
            <person name="Boukhgalter B."/>
            <person name="Bourzgui I."/>
            <person name="Brown A."/>
            <person name="Cahill P."/>
            <person name="Channer S."/>
            <person name="Cheshatsang Y."/>
            <person name="Chuda L."/>
            <person name="Citroen M."/>
            <person name="Collymore A."/>
            <person name="Cooke P."/>
            <person name="Costello M."/>
            <person name="D'Aco K."/>
            <person name="Daza R."/>
            <person name="De Haan G."/>
            <person name="DeGray S."/>
            <person name="DeMaso C."/>
            <person name="Dhargay N."/>
            <person name="Dooley K."/>
            <person name="Dooley E."/>
            <person name="Doricent M."/>
            <person name="Dorje P."/>
            <person name="Dorjee K."/>
            <person name="Dupes A."/>
            <person name="Elong R."/>
            <person name="Falk J."/>
            <person name="Farina A."/>
            <person name="Faro S."/>
            <person name="Ferguson D."/>
            <person name="Fisher S."/>
            <person name="Foley C.D."/>
            <person name="Franke A."/>
            <person name="Friedrich D."/>
            <person name="Gadbois L."/>
            <person name="Gearin G."/>
            <person name="Gearin C.R."/>
            <person name="Giannoukos G."/>
            <person name="Goode T."/>
            <person name="Graham J."/>
            <person name="Grandbois E."/>
            <person name="Grewal S."/>
            <person name="Gyaltsen K."/>
            <person name="Hafez N."/>
            <person name="Hagos B."/>
            <person name="Hall J."/>
            <person name="Henson C."/>
            <person name="Hollinger A."/>
            <person name="Honan T."/>
            <person name="Huard M.D."/>
            <person name="Hughes L."/>
            <person name="Hurhula B."/>
            <person name="Husby M.E."/>
            <person name="Kamat A."/>
            <person name="Kanga B."/>
            <person name="Kashin S."/>
            <person name="Khazanovich D."/>
            <person name="Kisner P."/>
            <person name="Lance K."/>
            <person name="Lara M."/>
            <person name="Lee W."/>
            <person name="Lennon N."/>
            <person name="Letendre F."/>
            <person name="LeVine R."/>
            <person name="Lipovsky A."/>
            <person name="Liu X."/>
            <person name="Liu J."/>
            <person name="Liu S."/>
            <person name="Lokyitsang T."/>
            <person name="Lokyitsang Y."/>
            <person name="Lubonja R."/>
            <person name="Lui A."/>
            <person name="MacDonald P."/>
            <person name="Magnisalis V."/>
            <person name="Maru K."/>
            <person name="Matthews C."/>
            <person name="McCusker W."/>
            <person name="McDonough S."/>
            <person name="Mehta T."/>
            <person name="Meldrim J."/>
            <person name="Meneus L."/>
            <person name="Mihai O."/>
            <person name="Mihalev A."/>
            <person name="Mihova T."/>
            <person name="Mittelman R."/>
            <person name="Mlenga V."/>
            <person name="Montmayeur A."/>
            <person name="Mulrain L."/>
            <person name="Navidi A."/>
            <person name="Naylor J."/>
            <person name="Negash T."/>
            <person name="Nguyen T."/>
            <person name="Nguyen N."/>
            <person name="Nicol R."/>
            <person name="Norbu C."/>
            <person name="Norbu N."/>
            <person name="Novod N."/>
            <person name="O'Neill B."/>
            <person name="Osman S."/>
            <person name="Markiewicz E."/>
            <person name="Oyono O.L."/>
            <person name="Patti C."/>
            <person name="Phunkhang P."/>
            <person name="Pierre F."/>
            <person name="Priest M."/>
            <person name="Raghuraman S."/>
            <person name="Rege F."/>
            <person name="Reyes R."/>
            <person name="Rise C."/>
            <person name="Rogov P."/>
            <person name="Ross K."/>
            <person name="Ryan E."/>
            <person name="Settipalli S."/>
            <person name="Shea T."/>
            <person name="Sherpa N."/>
            <person name="Shi L."/>
            <person name="Shih D."/>
            <person name="Sparrow T."/>
            <person name="Spaulding J."/>
            <person name="Stalker J."/>
            <person name="Stange-Thomann N."/>
            <person name="Stavropoulos S."/>
            <person name="Stone C."/>
            <person name="Strader C."/>
            <person name="Tesfaye S."/>
            <person name="Thomson T."/>
            <person name="Thoulutsang Y."/>
            <person name="Thoulutsang D."/>
            <person name="Topham K."/>
            <person name="Topping I."/>
            <person name="Tsamla T."/>
            <person name="Vassiliev H."/>
            <person name="Vo A."/>
            <person name="Wangchuk T."/>
            <person name="Wangdi T."/>
            <person name="Weiand M."/>
            <person name="Wilkinson J."/>
            <person name="Wilson A."/>
            <person name="Yadav S."/>
            <person name="Young G."/>
            <person name="Yu Q."/>
            <person name="Zembek L."/>
            <person name="Zhong D."/>
            <person name="Zimmer A."/>
            <person name="Zwirko Z."/>
            <person name="Jaffe D.B."/>
            <person name="Alvarez P."/>
            <person name="Brockman W."/>
            <person name="Butler J."/>
            <person name="Chin C."/>
            <person name="Gnerre S."/>
            <person name="Grabherr M."/>
            <person name="Kleber M."/>
            <person name="Mauceli E."/>
            <person name="MacCallum I."/>
        </authorList>
    </citation>
    <scope>NUCLEOTIDE SEQUENCE [LARGE SCALE GENOMIC DNA]</scope>
    <source>
        <strain evidence="3">Rob3c / Tucson 14021-0248.25</strain>
    </source>
</reference>
<dbReference type="Proteomes" id="UP000001292">
    <property type="component" value="Unassembled WGS sequence"/>
</dbReference>
<organism evidence="3">
    <name type="scientific">Drosophila sechellia</name>
    <name type="common">Fruit fly</name>
    <dbReference type="NCBI Taxonomy" id="7238"/>
    <lineage>
        <taxon>Eukaryota</taxon>
        <taxon>Metazoa</taxon>
        <taxon>Ecdysozoa</taxon>
        <taxon>Arthropoda</taxon>
        <taxon>Hexapoda</taxon>
        <taxon>Insecta</taxon>
        <taxon>Pterygota</taxon>
        <taxon>Neoptera</taxon>
        <taxon>Endopterygota</taxon>
        <taxon>Diptera</taxon>
        <taxon>Brachycera</taxon>
        <taxon>Muscomorpha</taxon>
        <taxon>Ephydroidea</taxon>
        <taxon>Drosophilidae</taxon>
        <taxon>Drosophila</taxon>
        <taxon>Sophophora</taxon>
    </lineage>
</organism>
<feature type="region of interest" description="Disordered" evidence="1">
    <location>
        <begin position="1"/>
        <end position="32"/>
    </location>
</feature>
<sequence>MSIPSPGQHPNIQHPAFRPSSRRPAACQISPAKSRVPILGQYQDQQIDRQMFASASSQAAKVLEDHRAEEMGPPWARQMEL</sequence>
<protein>
    <submittedName>
        <fullName evidence="2">GM10520</fullName>
    </submittedName>
</protein>
<proteinExistence type="predicted"/>
<evidence type="ECO:0000313" key="2">
    <source>
        <dbReference type="EMBL" id="EDW55157.1"/>
    </source>
</evidence>
<gene>
    <name evidence="2" type="primary">Dsec\GM10520</name>
    <name evidence="2" type="ORF">Dsec_GM10520</name>
</gene>
<keyword evidence="3" id="KW-1185">Reference proteome</keyword>
<name>B4I4L4_DROSE</name>
<evidence type="ECO:0000256" key="1">
    <source>
        <dbReference type="SAM" id="MobiDB-lite"/>
    </source>
</evidence>
<dbReference type="EMBL" id="CH480821">
    <property type="protein sequence ID" value="EDW55157.1"/>
    <property type="molecule type" value="Genomic_DNA"/>
</dbReference>
<evidence type="ECO:0000313" key="3">
    <source>
        <dbReference type="Proteomes" id="UP000001292"/>
    </source>
</evidence>
<dbReference type="AlphaFoldDB" id="B4I4L4"/>
<accession>B4I4L4</accession>
<dbReference type="HOGENOM" id="CLU_2576407_0_0_1"/>